<name>A0ABZ2KDK8_9BACT</name>
<reference evidence="1 2" key="1">
    <citation type="submission" date="2021-12" db="EMBL/GenBank/DDBJ databases">
        <title>Discovery of the Pendulisporaceae a myxobacterial family with distinct sporulation behavior and unique specialized metabolism.</title>
        <authorList>
            <person name="Garcia R."/>
            <person name="Popoff A."/>
            <person name="Bader C.D."/>
            <person name="Loehr J."/>
            <person name="Walesch S."/>
            <person name="Walt C."/>
            <person name="Boldt J."/>
            <person name="Bunk B."/>
            <person name="Haeckl F.J.F.P.J."/>
            <person name="Gunesch A.P."/>
            <person name="Birkelbach J."/>
            <person name="Nuebel U."/>
            <person name="Pietschmann T."/>
            <person name="Bach T."/>
            <person name="Mueller R."/>
        </authorList>
    </citation>
    <scope>NUCLEOTIDE SEQUENCE [LARGE SCALE GENOMIC DNA]</scope>
    <source>
        <strain evidence="1 2">MSr12523</strain>
    </source>
</reference>
<dbReference type="Gene3D" id="1.20.910.10">
    <property type="entry name" value="Heme oxygenase-like"/>
    <property type="match status" value="1"/>
</dbReference>
<dbReference type="RefSeq" id="WP_394845552.1">
    <property type="nucleotide sequence ID" value="NZ_CP089982.1"/>
</dbReference>
<dbReference type="InterPro" id="IPR016084">
    <property type="entry name" value="Haem_Oase-like_multi-hlx"/>
</dbReference>
<evidence type="ECO:0000313" key="2">
    <source>
        <dbReference type="Proteomes" id="UP001379533"/>
    </source>
</evidence>
<dbReference type="Proteomes" id="UP001379533">
    <property type="component" value="Chromosome"/>
</dbReference>
<gene>
    <name evidence="1" type="ORF">LZC95_52045</name>
</gene>
<evidence type="ECO:0000313" key="1">
    <source>
        <dbReference type="EMBL" id="WXA94944.1"/>
    </source>
</evidence>
<keyword evidence="2" id="KW-1185">Reference proteome</keyword>
<organism evidence="1 2">
    <name type="scientific">Pendulispora brunnea</name>
    <dbReference type="NCBI Taxonomy" id="2905690"/>
    <lineage>
        <taxon>Bacteria</taxon>
        <taxon>Pseudomonadati</taxon>
        <taxon>Myxococcota</taxon>
        <taxon>Myxococcia</taxon>
        <taxon>Myxococcales</taxon>
        <taxon>Sorangiineae</taxon>
        <taxon>Pendulisporaceae</taxon>
        <taxon>Pendulispora</taxon>
    </lineage>
</organism>
<dbReference type="SUPFAM" id="SSF48613">
    <property type="entry name" value="Heme oxygenase-like"/>
    <property type="match status" value="1"/>
</dbReference>
<dbReference type="Pfam" id="PF14518">
    <property type="entry name" value="Haem_oxygenas_2"/>
    <property type="match status" value="1"/>
</dbReference>
<proteinExistence type="predicted"/>
<sequence>MRICAGVFLVFAGDVSEERRTTVDCDVLIGRAPGVRGMGNKMAPSTTFDLHNQVNSLMSDLERHPVYGNDYFKFLENSAWTRQTYDFHRANFFHRTEGTVKGIAHVCARAAANDDRDTLILFAYILNEETGNGNRAHCHEVFMENAHNLHGQAEFDLPSLLVKDARSSKLILDETVAYRKRTLELLSGSYHRMLGVVMALESHADKMLRICRTAFRASRKNLTQSDFVKKVEVYFNAHVSNGVEERHAADAKQCVINNCQTEADIAEIAYGANETLNIQLAMWNAMYEKACALNAAPGAR</sequence>
<dbReference type="EMBL" id="CP089982">
    <property type="protein sequence ID" value="WXA94944.1"/>
    <property type="molecule type" value="Genomic_DNA"/>
</dbReference>
<accession>A0ABZ2KDK8</accession>
<protein>
    <submittedName>
        <fullName evidence="1">Iron-containing redox enzyme family protein</fullName>
    </submittedName>
</protein>